<name>M3DAU5_SPHMS</name>
<dbReference type="EMBL" id="KB456261">
    <property type="protein sequence ID" value="EMF14964.1"/>
    <property type="molecule type" value="Genomic_DNA"/>
</dbReference>
<sequence length="54" mass="5788">PMGANSHMPTVALRIPGGMPSDSKFAKMLARPVRFVMVTTTSTIRTEYSACAAM</sequence>
<reference evidence="1 2" key="1">
    <citation type="journal article" date="2012" name="PLoS Pathog.">
        <title>Diverse lifestyles and strategies of plant pathogenesis encoded in the genomes of eighteen Dothideomycetes fungi.</title>
        <authorList>
            <person name="Ohm R.A."/>
            <person name="Feau N."/>
            <person name="Henrissat B."/>
            <person name="Schoch C.L."/>
            <person name="Horwitz B.A."/>
            <person name="Barry K.W."/>
            <person name="Condon B.J."/>
            <person name="Copeland A.C."/>
            <person name="Dhillon B."/>
            <person name="Glaser F."/>
            <person name="Hesse C.N."/>
            <person name="Kosti I."/>
            <person name="LaButti K."/>
            <person name="Lindquist E.A."/>
            <person name="Lucas S."/>
            <person name="Salamov A.A."/>
            <person name="Bradshaw R.E."/>
            <person name="Ciuffetti L."/>
            <person name="Hamelin R.C."/>
            <person name="Kema G.H.J."/>
            <person name="Lawrence C."/>
            <person name="Scott J.A."/>
            <person name="Spatafora J.W."/>
            <person name="Turgeon B.G."/>
            <person name="de Wit P.J.G.M."/>
            <person name="Zhong S."/>
            <person name="Goodwin S.B."/>
            <person name="Grigoriev I.V."/>
        </authorList>
    </citation>
    <scope>NUCLEOTIDE SEQUENCE [LARGE SCALE GENOMIC DNA]</scope>
    <source>
        <strain evidence="1 2">SO2202</strain>
    </source>
</reference>
<dbReference type="HOGENOM" id="CLU_3056256_0_0_1"/>
<keyword evidence="2" id="KW-1185">Reference proteome</keyword>
<accession>M3DAU5</accession>
<dbReference type="RefSeq" id="XP_016763085.1">
    <property type="nucleotide sequence ID" value="XM_016908646.1"/>
</dbReference>
<protein>
    <submittedName>
        <fullName evidence="1">Uncharacterized protein</fullName>
    </submittedName>
</protein>
<gene>
    <name evidence="1" type="ORF">SEPMUDRAFT_36734</name>
</gene>
<dbReference type="GeneID" id="27905783"/>
<proteinExistence type="predicted"/>
<dbReference type="AlphaFoldDB" id="M3DAU5"/>
<feature type="non-terminal residue" evidence="1">
    <location>
        <position position="1"/>
    </location>
</feature>
<organism evidence="1 2">
    <name type="scientific">Sphaerulina musiva (strain SO2202)</name>
    <name type="common">Poplar stem canker fungus</name>
    <name type="synonym">Septoria musiva</name>
    <dbReference type="NCBI Taxonomy" id="692275"/>
    <lineage>
        <taxon>Eukaryota</taxon>
        <taxon>Fungi</taxon>
        <taxon>Dikarya</taxon>
        <taxon>Ascomycota</taxon>
        <taxon>Pezizomycotina</taxon>
        <taxon>Dothideomycetes</taxon>
        <taxon>Dothideomycetidae</taxon>
        <taxon>Mycosphaerellales</taxon>
        <taxon>Mycosphaerellaceae</taxon>
        <taxon>Sphaerulina</taxon>
    </lineage>
</organism>
<dbReference type="Proteomes" id="UP000016931">
    <property type="component" value="Unassembled WGS sequence"/>
</dbReference>
<evidence type="ECO:0000313" key="1">
    <source>
        <dbReference type="EMBL" id="EMF14964.1"/>
    </source>
</evidence>
<evidence type="ECO:0000313" key="2">
    <source>
        <dbReference type="Proteomes" id="UP000016931"/>
    </source>
</evidence>